<sequence length="688" mass="79187">MYCICLIALHLSSFIHKSNRAKTQVPRISIQHAIDPAEHSRINGSAELRNPGQGFAWGQQWSSSAGHVQGEDQKLNVASFYLDGEALKWYQWLFRNNQLIDWPHFADKVRIQFKQKGFESTGGRFSNLEQVTYVTEYQNCCEDSLDESGLLFPSHTYVHPQWRNITNSLLSQYNGEQSECKLNTNAHKVFGESSDRHKDANSLCTSSKPIEFFFTPNDLVCSISKIENSCGDDVENEDKNDEEEIVNIRNKPIEFVIANANKPSFWINSIVSTTCDLSMFDICKAKDDRWNQLFAYPFGLAQRWEEMPSIPYPFNYAKLMRKVTNDGRNWNYVGCFIILSLDMRPKLVECDGYDLKCLGSQSNLVGQGIILHIWDPGIHRQFVKLNNLNSGILFHIQTQDVLVNIKQLKRPICVLTVHQRESFLVVVVGIEKWMARCWNSQKVDHQQLFEIFEQEHEHVLAKWMTERCGKYRWVEDLDAYANVDENVIFDIALVKWLLIYSLQRIDQEDKEDTIFVKATLNTYPGLNKFAVMISILFYPNLEDKVWEVKVSRRLYKVKVVYSTCYTLYGVIEIVELVARHKLHHGLVERFGRRRALTTIAQYFVVNNCSIDKSMLSNNETTMSIVLQVANEVASLLLTNLTIRGDAHTYSNLEDKVLIGVGSIVMNGPRPVLAKRPNTELSGYAWDPS</sequence>
<dbReference type="Proteomes" id="UP000826656">
    <property type="component" value="Unassembled WGS sequence"/>
</dbReference>
<comment type="caution">
    <text evidence="1">The sequence shown here is derived from an EMBL/GenBank/DDBJ whole genome shotgun (WGS) entry which is preliminary data.</text>
</comment>
<evidence type="ECO:0000313" key="1">
    <source>
        <dbReference type="EMBL" id="KAH0769924.1"/>
    </source>
</evidence>
<evidence type="ECO:0000313" key="2">
    <source>
        <dbReference type="Proteomes" id="UP000826656"/>
    </source>
</evidence>
<evidence type="ECO:0008006" key="3">
    <source>
        <dbReference type="Google" id="ProtNLM"/>
    </source>
</evidence>
<name>A0ABQ7VN48_SOLTU</name>
<proteinExistence type="predicted"/>
<dbReference type="EMBL" id="JAIVGD010000011">
    <property type="protein sequence ID" value="KAH0769924.1"/>
    <property type="molecule type" value="Genomic_DNA"/>
</dbReference>
<protein>
    <recommendedName>
        <fullName evidence="3">Retrotransposon gag domain-containing protein</fullName>
    </recommendedName>
</protein>
<accession>A0ABQ7VN48</accession>
<organism evidence="1 2">
    <name type="scientific">Solanum tuberosum</name>
    <name type="common">Potato</name>
    <dbReference type="NCBI Taxonomy" id="4113"/>
    <lineage>
        <taxon>Eukaryota</taxon>
        <taxon>Viridiplantae</taxon>
        <taxon>Streptophyta</taxon>
        <taxon>Embryophyta</taxon>
        <taxon>Tracheophyta</taxon>
        <taxon>Spermatophyta</taxon>
        <taxon>Magnoliopsida</taxon>
        <taxon>eudicotyledons</taxon>
        <taxon>Gunneridae</taxon>
        <taxon>Pentapetalae</taxon>
        <taxon>asterids</taxon>
        <taxon>lamiids</taxon>
        <taxon>Solanales</taxon>
        <taxon>Solanaceae</taxon>
        <taxon>Solanoideae</taxon>
        <taxon>Solaneae</taxon>
        <taxon>Solanum</taxon>
    </lineage>
</organism>
<reference evidence="1 2" key="1">
    <citation type="journal article" date="2021" name="bioRxiv">
        <title>Chromosome-scale and haplotype-resolved genome assembly of a tetraploid potato cultivar.</title>
        <authorList>
            <person name="Sun H."/>
            <person name="Jiao W.-B."/>
            <person name="Krause K."/>
            <person name="Campoy J.A."/>
            <person name="Goel M."/>
            <person name="Folz-Donahue K."/>
            <person name="Kukat C."/>
            <person name="Huettel B."/>
            <person name="Schneeberger K."/>
        </authorList>
    </citation>
    <scope>NUCLEOTIDE SEQUENCE [LARGE SCALE GENOMIC DNA]</scope>
    <source>
        <strain evidence="1">SolTubOtavaFocal</strain>
        <tissue evidence="1">Leaves</tissue>
    </source>
</reference>
<keyword evidence="2" id="KW-1185">Reference proteome</keyword>
<gene>
    <name evidence="1" type="ORF">KY290_013905</name>
</gene>